<evidence type="ECO:0008006" key="3">
    <source>
        <dbReference type="Google" id="ProtNLM"/>
    </source>
</evidence>
<dbReference type="EMBL" id="BJZT01000056">
    <property type="protein sequence ID" value="GEP01824.1"/>
    <property type="molecule type" value="Genomic_DNA"/>
</dbReference>
<gene>
    <name evidence="1" type="ORF">MHA02_42110</name>
</gene>
<evidence type="ECO:0000313" key="2">
    <source>
        <dbReference type="Proteomes" id="UP000321258"/>
    </source>
</evidence>
<dbReference type="SUPFAM" id="SSF56784">
    <property type="entry name" value="HAD-like"/>
    <property type="match status" value="1"/>
</dbReference>
<dbReference type="InterPro" id="IPR036412">
    <property type="entry name" value="HAD-like_sf"/>
</dbReference>
<reference evidence="1 2" key="1">
    <citation type="submission" date="2019-07" db="EMBL/GenBank/DDBJ databases">
        <title>Whole genome shotgun sequence of Methylobacterium haplocladii NBRC 107714.</title>
        <authorList>
            <person name="Hosoyama A."/>
            <person name="Uohara A."/>
            <person name="Ohji S."/>
            <person name="Ichikawa N."/>
        </authorList>
    </citation>
    <scope>NUCLEOTIDE SEQUENCE [LARGE SCALE GENOMIC DNA]</scope>
    <source>
        <strain evidence="1 2">NBRC 107714</strain>
    </source>
</reference>
<dbReference type="Gene3D" id="3.40.50.1000">
    <property type="entry name" value="HAD superfamily/HAD-like"/>
    <property type="match status" value="1"/>
</dbReference>
<dbReference type="InterPro" id="IPR023214">
    <property type="entry name" value="HAD_sf"/>
</dbReference>
<proteinExistence type="predicted"/>
<accession>A0A512IVS1</accession>
<protein>
    <recommendedName>
        <fullName evidence="3">Haloacid dehalogenase</fullName>
    </recommendedName>
</protein>
<dbReference type="Gene3D" id="1.10.150.400">
    <property type="match status" value="1"/>
</dbReference>
<dbReference type="AlphaFoldDB" id="A0A512IVS1"/>
<sequence>MSESSNEILPKWAIFDGAFYLAQLAHASPEIDKDNDDGLWLHYCTIGWRNGIDPSPYFQLSWYKSQFEGIALENMDPTEHYRRVGWRAGFRPNKYFQTDWYLAKYSDVDSAGIDPLEHYINFGRHESRKPCPYFDQDWYRNVYADVANSGIEPLRHYLHFGAAEHRNPNHMFDSKWYYENYKRDVANIDPLFHYITNGWKSGFAPSKNFDPVFYRKNNPLLRDDQDPLYHYLEYYKNREHACTNTALDQQADAQIRWLKVNAPISTRTDKSTLIYSDLLDIDDRILRAVPSLKAISFDVFDTLIERRCGRPENVFALAALQAGVSQCDVEEVVRTRIDAELISRKNAKSREITIHEIYDNFAQLSKKYQHNAQAMMDAELQIEQNVCVPKESGVKLYQSLLKLGINIYLVSDIYLPVSTMVSIVDKCGITDYAGMFVSSQIGATKHFGHMFEYLSNSIKVGKSHILHIGDNSLSDFRVPADRGLHACLVEKSASIVNTVTTSQWQETPYTVDGLFLSICAGEAIHSRANAILKRQTQQRSSNELESAGYSCLGPLLLSFTQYLIGVARIQGLSTLYFVSRDGFYMKEAYDIFKMRDPDLPGSKYLLGSRRVLRAIDIVNRSDVDKISSIDHKPMTMEEILTSRFQINMKDIQSVSRELLANGLEDLSFIVEHNTRDPRYSKVIDILLPTILHKCSSLRQIYKEYISDIGLTEGYNGVIDIGYRGTIQKSLLESCSINCHGIYFSTWPEADNLLNSGLRFDSFIRCGSDPNHPLIKYVQLFELFFSATHGTLISFDRQGIQKIPVLEAAPFGNQSREALNYVHKGAIDFIREWLSVYGPDLELSSDSRERCYEAMVELFESPPRSIASAFEGEIFEDKFGGDKRFIAVGRTGNNQLKSAIENSSWKSASSVLWQTKTTLEGKSLMTVTQELIEDSFSGTNTIPSYKHGT</sequence>
<comment type="caution">
    <text evidence="1">The sequence shown here is derived from an EMBL/GenBank/DDBJ whole genome shotgun (WGS) entry which is preliminary data.</text>
</comment>
<evidence type="ECO:0000313" key="1">
    <source>
        <dbReference type="EMBL" id="GEP01824.1"/>
    </source>
</evidence>
<keyword evidence="2" id="KW-1185">Reference proteome</keyword>
<dbReference type="Proteomes" id="UP000321258">
    <property type="component" value="Unassembled WGS sequence"/>
</dbReference>
<organism evidence="1 2">
    <name type="scientific">Methylobacterium haplocladii</name>
    <dbReference type="NCBI Taxonomy" id="1176176"/>
    <lineage>
        <taxon>Bacteria</taxon>
        <taxon>Pseudomonadati</taxon>
        <taxon>Pseudomonadota</taxon>
        <taxon>Alphaproteobacteria</taxon>
        <taxon>Hyphomicrobiales</taxon>
        <taxon>Methylobacteriaceae</taxon>
        <taxon>Methylobacterium</taxon>
    </lineage>
</organism>
<name>A0A512IVS1_9HYPH</name>